<feature type="transmembrane region" description="Helical" evidence="1">
    <location>
        <begin position="67"/>
        <end position="86"/>
    </location>
</feature>
<comment type="caution">
    <text evidence="2">The sequence shown here is derived from an EMBL/GenBank/DDBJ whole genome shotgun (WGS) entry which is preliminary data.</text>
</comment>
<sequence length="164" mass="18088">MPPSEPDESPSESDESPSARLARNFAELLQELRVQQAGVQILFAFLLAIVFTEQYPEQSLYVRGLHLVTMLCAAASSVLLIAPAVWHRILFRQQRREDILRQANRCSLAGSIFLAATMIGTVLIVAELAVGGWGAKLIGSITAVVFAGLWFIVPAFLRHDDELR</sequence>
<dbReference type="AlphaFoldDB" id="A0A3S3A6C2"/>
<feature type="transmembrane region" description="Helical" evidence="1">
    <location>
        <begin position="137"/>
        <end position="157"/>
    </location>
</feature>
<evidence type="ECO:0008006" key="4">
    <source>
        <dbReference type="Google" id="ProtNLM"/>
    </source>
</evidence>
<dbReference type="OrthoDB" id="3625784at2"/>
<gene>
    <name evidence="2" type="ORF">EGT50_07805</name>
</gene>
<proteinExistence type="predicted"/>
<protein>
    <recommendedName>
        <fullName evidence="4">Integral membrane protein</fullName>
    </recommendedName>
</protein>
<feature type="transmembrane region" description="Helical" evidence="1">
    <location>
        <begin position="107"/>
        <end position="131"/>
    </location>
</feature>
<keyword evidence="1" id="KW-1133">Transmembrane helix</keyword>
<evidence type="ECO:0000313" key="2">
    <source>
        <dbReference type="EMBL" id="RVW03093.1"/>
    </source>
</evidence>
<evidence type="ECO:0000313" key="3">
    <source>
        <dbReference type="Proteomes" id="UP000283479"/>
    </source>
</evidence>
<dbReference type="Pfam" id="PF19853">
    <property type="entry name" value="DUF6328"/>
    <property type="match status" value="1"/>
</dbReference>
<evidence type="ECO:0000256" key="1">
    <source>
        <dbReference type="SAM" id="Phobius"/>
    </source>
</evidence>
<dbReference type="EMBL" id="RKLO01000003">
    <property type="protein sequence ID" value="RVW03093.1"/>
    <property type="molecule type" value="Genomic_DNA"/>
</dbReference>
<dbReference type="InterPro" id="IPR046291">
    <property type="entry name" value="DUF6328"/>
</dbReference>
<dbReference type="Proteomes" id="UP000283479">
    <property type="component" value="Unassembled WGS sequence"/>
</dbReference>
<organism evidence="2 3">
    <name type="scientific">Rhodococcus xishaensis</name>
    <dbReference type="NCBI Taxonomy" id="2487364"/>
    <lineage>
        <taxon>Bacteria</taxon>
        <taxon>Bacillati</taxon>
        <taxon>Actinomycetota</taxon>
        <taxon>Actinomycetes</taxon>
        <taxon>Mycobacteriales</taxon>
        <taxon>Nocardiaceae</taxon>
        <taxon>Rhodococcus</taxon>
    </lineage>
</organism>
<keyword evidence="1" id="KW-0472">Membrane</keyword>
<name>A0A3S3A6C2_9NOCA</name>
<keyword evidence="3" id="KW-1185">Reference proteome</keyword>
<accession>A0A3S3A6C2</accession>
<keyword evidence="1" id="KW-0812">Transmembrane</keyword>
<reference evidence="2 3" key="1">
    <citation type="submission" date="2018-11" db="EMBL/GenBank/DDBJ databases">
        <title>Rhodococcus spongicola sp. nov. and Rhodococcus xishaensis sp. nov. from marine sponges.</title>
        <authorList>
            <person name="Li L."/>
            <person name="Lin H.W."/>
        </authorList>
    </citation>
    <scope>NUCLEOTIDE SEQUENCE [LARGE SCALE GENOMIC DNA]</scope>
    <source>
        <strain evidence="2 3">LHW51113</strain>
    </source>
</reference>